<protein>
    <recommendedName>
        <fullName evidence="4">Restriction of telomere capping protein 5</fullName>
    </recommendedName>
</protein>
<comment type="function">
    <text evidence="1">May be involved in a process influencing telomere capping.</text>
</comment>
<dbReference type="PANTHER" id="PTHR23354">
    <property type="entry name" value="NUCLEOLAR PROTEIN 7/ESTROGEN RECEPTOR COACTIVATOR-RELATED"/>
    <property type="match status" value="1"/>
</dbReference>
<proteinExistence type="inferred from homology"/>
<dbReference type="PROSITE" id="PS51886">
    <property type="entry name" value="TLDC"/>
    <property type="match status" value="1"/>
</dbReference>
<comment type="similarity">
    <text evidence="3">Belongs to the RTC5 family.</text>
</comment>
<dbReference type="AlphaFoldDB" id="A0A9P4NDJ9"/>
<dbReference type="OrthoDB" id="289228at2759"/>
<evidence type="ECO:0000256" key="2">
    <source>
        <dbReference type="ARBA" id="ARBA00004496"/>
    </source>
</evidence>
<evidence type="ECO:0000259" key="7">
    <source>
        <dbReference type="PROSITE" id="PS51886"/>
    </source>
</evidence>
<dbReference type="Proteomes" id="UP000800093">
    <property type="component" value="Unassembled WGS sequence"/>
</dbReference>
<dbReference type="GO" id="GO:0005634">
    <property type="term" value="C:nucleus"/>
    <property type="evidence" value="ECO:0007669"/>
    <property type="project" value="TreeGrafter"/>
</dbReference>
<organism evidence="8 9">
    <name type="scientific">Lojkania enalia</name>
    <dbReference type="NCBI Taxonomy" id="147567"/>
    <lineage>
        <taxon>Eukaryota</taxon>
        <taxon>Fungi</taxon>
        <taxon>Dikarya</taxon>
        <taxon>Ascomycota</taxon>
        <taxon>Pezizomycotina</taxon>
        <taxon>Dothideomycetes</taxon>
        <taxon>Pleosporomycetidae</taxon>
        <taxon>Pleosporales</taxon>
        <taxon>Pleosporales incertae sedis</taxon>
        <taxon>Lojkania</taxon>
    </lineage>
</organism>
<comment type="caution">
    <text evidence="8">The sequence shown here is derived from an EMBL/GenBank/DDBJ whole genome shotgun (WGS) entry which is preliminary data.</text>
</comment>
<keyword evidence="9" id="KW-1185">Reference proteome</keyword>
<evidence type="ECO:0000313" key="8">
    <source>
        <dbReference type="EMBL" id="KAF2271130.1"/>
    </source>
</evidence>
<dbReference type="Pfam" id="PF07534">
    <property type="entry name" value="TLD"/>
    <property type="match status" value="1"/>
</dbReference>
<keyword evidence="5" id="KW-0963">Cytoplasm</keyword>
<dbReference type="PANTHER" id="PTHR23354:SF130">
    <property type="entry name" value="RESTRICTION OF TELOMERE CAPPING PROTEIN 5"/>
    <property type="match status" value="1"/>
</dbReference>
<evidence type="ECO:0000256" key="1">
    <source>
        <dbReference type="ARBA" id="ARBA00002738"/>
    </source>
</evidence>
<feature type="region of interest" description="Disordered" evidence="6">
    <location>
        <begin position="407"/>
        <end position="428"/>
    </location>
</feature>
<evidence type="ECO:0000256" key="4">
    <source>
        <dbReference type="ARBA" id="ARBA00015163"/>
    </source>
</evidence>
<dbReference type="EMBL" id="ML986578">
    <property type="protein sequence ID" value="KAF2271130.1"/>
    <property type="molecule type" value="Genomic_DNA"/>
</dbReference>
<reference evidence="9" key="1">
    <citation type="journal article" date="2020" name="Stud. Mycol.">
        <title>101 Dothideomycetes genomes: A test case for predicting lifestyles and emergence of pathogens.</title>
        <authorList>
            <person name="Haridas S."/>
            <person name="Albert R."/>
            <person name="Binder M."/>
            <person name="Bloem J."/>
            <person name="LaButti K."/>
            <person name="Salamov A."/>
            <person name="Andreopoulos B."/>
            <person name="Baker S."/>
            <person name="Barry K."/>
            <person name="Bills G."/>
            <person name="Bluhm B."/>
            <person name="Cannon C."/>
            <person name="Castanera R."/>
            <person name="Culley D."/>
            <person name="Daum C."/>
            <person name="Ezra D."/>
            <person name="Gonzalez J."/>
            <person name="Henrissat B."/>
            <person name="Kuo A."/>
            <person name="Liang C."/>
            <person name="Lipzen A."/>
            <person name="Lutzoni F."/>
            <person name="Magnuson J."/>
            <person name="Mondo S."/>
            <person name="Nolan M."/>
            <person name="Ohm R."/>
            <person name="Pangilinan J."/>
            <person name="Park H.-J."/>
            <person name="Ramirez L."/>
            <person name="Alfaro M."/>
            <person name="Sun H."/>
            <person name="Tritt A."/>
            <person name="Yoshinaga Y."/>
            <person name="Zwiers L.-H."/>
            <person name="Turgeon B."/>
            <person name="Goodwin S."/>
            <person name="Spatafora J."/>
            <person name="Crous P."/>
            <person name="Grigoriev I."/>
        </authorList>
    </citation>
    <scope>NUCLEOTIDE SEQUENCE [LARGE SCALE GENOMIC DNA]</scope>
    <source>
        <strain evidence="9">CBS 304.66</strain>
    </source>
</reference>
<sequence>MGQGSSSEAPHLTLEQLSHALGQRLAQKSFSPLELYCYTSVFRSLADHQSGLKYWSEATLCRFLELPEALGVGPILFHMASYLGAFPFPSQAPAILTYEALLKVVAIMTERHGTVMKTRSREAWHRELYRSMAVYDRGVRRSMQDRSKAHGDKAESSDADDGAGSLGFAIDAPVDDEEGEQDDDDELVLAALESMDAIEALKQGEQPNVHHSIIPTDNLLKLVELLLLIAPMDPQESLSTFASQLPDDRIEELRQTAHAVLSSFGVEQSPGVTYRTFGSVISSCLPHVFDGLHPLFEHFLFAKDFDLSKRNPNAETAIETHPVISQPKPVADPEPILRTPGEILNLTILSQLSFFIKGSNLFRRLRPLYSGNKHGFSMGAFEKQVFNWRAPTILLVSGTLLPDVPSSTRERTLSDMLPPKRLPSSVSTKNASSTTLTFGAYIPVQWKHTGKSCFGDTSTLLFQLAPAHDVFEASSLSSDYTYFNKPPTQPAGVGFGSAIPHQSSAHNIHQHAQLRPGPVSLHLDDALEFGIFTHLSEGGGSFRPSRLPCRRARSWQDRFEIESLEVWGCGGDDEAEAQRREWAFQEREAEARRRINLGTGDIDADRELLRLAGLIGGERSGGSV</sequence>
<dbReference type="GO" id="GO:0006979">
    <property type="term" value="P:response to oxidative stress"/>
    <property type="evidence" value="ECO:0007669"/>
    <property type="project" value="TreeGrafter"/>
</dbReference>
<gene>
    <name evidence="8" type="ORF">CC78DRAFT_588959</name>
</gene>
<dbReference type="GO" id="GO:0005737">
    <property type="term" value="C:cytoplasm"/>
    <property type="evidence" value="ECO:0007669"/>
    <property type="project" value="UniProtKB-SubCell"/>
</dbReference>
<feature type="domain" description="TLDc" evidence="7">
    <location>
        <begin position="342"/>
        <end position="570"/>
    </location>
</feature>
<evidence type="ECO:0000256" key="6">
    <source>
        <dbReference type="SAM" id="MobiDB-lite"/>
    </source>
</evidence>
<evidence type="ECO:0000313" key="9">
    <source>
        <dbReference type="Proteomes" id="UP000800093"/>
    </source>
</evidence>
<dbReference type="InterPro" id="IPR006571">
    <property type="entry name" value="TLDc_dom"/>
</dbReference>
<accession>A0A9P4NDJ9</accession>
<evidence type="ECO:0000256" key="5">
    <source>
        <dbReference type="ARBA" id="ARBA00022490"/>
    </source>
</evidence>
<comment type="subcellular location">
    <subcellularLocation>
        <location evidence="2">Cytoplasm</location>
    </subcellularLocation>
</comment>
<evidence type="ECO:0000256" key="3">
    <source>
        <dbReference type="ARBA" id="ARBA00006731"/>
    </source>
</evidence>
<feature type="region of interest" description="Disordered" evidence="6">
    <location>
        <begin position="140"/>
        <end position="170"/>
    </location>
</feature>
<feature type="compositionally biased region" description="Basic and acidic residues" evidence="6">
    <location>
        <begin position="140"/>
        <end position="156"/>
    </location>
</feature>
<dbReference type="SMART" id="SM00584">
    <property type="entry name" value="TLDc"/>
    <property type="match status" value="1"/>
</dbReference>
<name>A0A9P4NDJ9_9PLEO</name>